<keyword evidence="1" id="KW-1188">Viral release from host cell</keyword>
<keyword evidence="2" id="KW-0175">Coiled coil</keyword>
<dbReference type="EMBL" id="CP065668">
    <property type="protein sequence ID" value="QPS10298.1"/>
    <property type="molecule type" value="Genomic_DNA"/>
</dbReference>
<accession>A0A7T2S7K9</accession>
<keyword evidence="3" id="KW-0472">Membrane</keyword>
<gene>
    <name evidence="5" type="ORF">I6G66_10000</name>
</gene>
<dbReference type="Proteomes" id="UP000594778">
    <property type="component" value="Chromosome"/>
</dbReference>
<feature type="transmembrane region" description="Helical" evidence="3">
    <location>
        <begin position="567"/>
        <end position="586"/>
    </location>
</feature>
<reference evidence="5 6" key="1">
    <citation type="submission" date="2020-12" db="EMBL/GenBank/DDBJ databases">
        <title>FDA dAtabase for Regulatory Grade micrObial Sequences (FDA-ARGOS): Supporting development and validation of Infectious Disease Dx tests.</title>
        <authorList>
            <person name="Sproer C."/>
            <person name="Gronow S."/>
            <person name="Severitt S."/>
            <person name="Schroder I."/>
            <person name="Tallon L."/>
            <person name="Sadzewicz L."/>
            <person name="Zhao X."/>
            <person name="Boylan J."/>
            <person name="Ott S."/>
            <person name="Bowen H."/>
            <person name="Vavikolanu K."/>
            <person name="Mehta A."/>
            <person name="Aluvathingal J."/>
            <person name="Nadendla S."/>
            <person name="Lowell S."/>
            <person name="Myers T."/>
            <person name="Yan Y."/>
            <person name="Sichtig H."/>
        </authorList>
    </citation>
    <scope>NUCLEOTIDE SEQUENCE [LARGE SCALE GENOMIC DNA]</scope>
    <source>
        <strain evidence="5 6">FDAARGOS_909</strain>
    </source>
</reference>
<feature type="domain" description="Phage tail tape measure protein" evidence="4">
    <location>
        <begin position="224"/>
        <end position="432"/>
    </location>
</feature>
<dbReference type="RefSeq" id="WP_197956851.1">
    <property type="nucleotide sequence ID" value="NZ_CP065668.1"/>
</dbReference>
<evidence type="ECO:0000256" key="2">
    <source>
        <dbReference type="SAM" id="Coils"/>
    </source>
</evidence>
<keyword evidence="3" id="KW-1133">Transmembrane helix</keyword>
<sequence>MDKLKLQVLLDLADRVTAPLKRIGAGARSVGVDVSGAQDALRKLQQQQAAVGKMRSMQERLQETQQRMAALKAGKAALGAEMQKGGPTAQALGAQYRKTTEELQKLSAAHERQIDQAKRLRAGLSGMGIPNVAQAEGKLREAIDRTTKALERQRKAQELTNKHRAAVDANKAARGDARGALFDGAAMAASLAAPLKMAIDFESSMADVDKVMDLDKSGLERMSKSAIDLSKNLPMAAKDIAQIMALGGQSGLDEKQLLGGDGQVGFVEHAVKMGTAFNMTAEESGEAMAKMKSAFGMTVPEVATLTDKINLLGNTGAANEKQILGIVTRVGPLGGVAGVAAGGIAALGSTLAGMGVQEEVASTGIQNLMLALVAGESATKSQREGLQALGLDATEVAKSMQQDATATMMNVFDKVRGLEKYQQAAALQTLFGKESIKAIAPLLSQLDTLKDNFEKVTDESKYGGAVNAEYEKRAATTANRLKLASNQAAAMGISMGNILLPSLNDGLTMLTPWMERLSALTQAFPGVTRAVVLLVAALVLGKVVAIAAGYGFALIKGALLTVRGVLIAARMAWILQTGAMVASMVISRTAALASKAFAAAQWLVNAALAANPIGIVILALVALAAAAYLIVTRWEEIKAGALALWESLKGMAGNFVQIGGQMIDGLISGVTAKLTALKDTVIGAATSVGQWFKETLGIASPSRVFMEYGGWVSEGAALGIQKGQGLAAAAAVGLAGATAAPMAAAGTDALAAAQALPMAVAMPAMADMPAAFAAPAPLMAPSGSALGRGNAAGTGAPMAAPSGPINITIHAAPGMDPKDIARAVAAELDKRDRANKSRVLSQLSDTEG</sequence>
<proteinExistence type="predicted"/>
<dbReference type="PANTHER" id="PTHR37813">
    <property type="entry name" value="FELS-2 PROPHAGE PROTEIN"/>
    <property type="match status" value="1"/>
</dbReference>
<evidence type="ECO:0000313" key="6">
    <source>
        <dbReference type="Proteomes" id="UP000594778"/>
    </source>
</evidence>
<feature type="transmembrane region" description="Helical" evidence="3">
    <location>
        <begin position="530"/>
        <end position="555"/>
    </location>
</feature>
<evidence type="ECO:0000259" key="4">
    <source>
        <dbReference type="Pfam" id="PF10145"/>
    </source>
</evidence>
<name>A0A7T2S7K9_DELAC</name>
<dbReference type="AlphaFoldDB" id="A0A7T2S7K9"/>
<dbReference type="NCBIfam" id="TIGR01760">
    <property type="entry name" value="tape_meas_TP901"/>
    <property type="match status" value="1"/>
</dbReference>
<evidence type="ECO:0000256" key="3">
    <source>
        <dbReference type="SAM" id="Phobius"/>
    </source>
</evidence>
<dbReference type="PANTHER" id="PTHR37813:SF1">
    <property type="entry name" value="FELS-2 PROPHAGE PROTEIN"/>
    <property type="match status" value="1"/>
</dbReference>
<dbReference type="InterPro" id="IPR010090">
    <property type="entry name" value="Phage_tape_meas"/>
</dbReference>
<feature type="transmembrane region" description="Helical" evidence="3">
    <location>
        <begin position="606"/>
        <end position="631"/>
    </location>
</feature>
<organism evidence="5 6">
    <name type="scientific">Delftia acidovorans</name>
    <name type="common">Pseudomonas acidovorans</name>
    <name type="synonym">Comamonas acidovorans</name>
    <dbReference type="NCBI Taxonomy" id="80866"/>
    <lineage>
        <taxon>Bacteria</taxon>
        <taxon>Pseudomonadati</taxon>
        <taxon>Pseudomonadota</taxon>
        <taxon>Betaproteobacteria</taxon>
        <taxon>Burkholderiales</taxon>
        <taxon>Comamonadaceae</taxon>
        <taxon>Delftia</taxon>
    </lineage>
</organism>
<evidence type="ECO:0000256" key="1">
    <source>
        <dbReference type="ARBA" id="ARBA00022612"/>
    </source>
</evidence>
<keyword evidence="3" id="KW-0812">Transmembrane</keyword>
<dbReference type="Pfam" id="PF10145">
    <property type="entry name" value="PhageMin_Tail"/>
    <property type="match status" value="1"/>
</dbReference>
<evidence type="ECO:0000313" key="5">
    <source>
        <dbReference type="EMBL" id="QPS10298.1"/>
    </source>
</evidence>
<feature type="coiled-coil region" evidence="2">
    <location>
        <begin position="47"/>
        <end position="120"/>
    </location>
</feature>
<protein>
    <submittedName>
        <fullName evidence="5">Phage tail tape measure protein</fullName>
    </submittedName>
</protein>